<dbReference type="EMBL" id="MU006791">
    <property type="protein sequence ID" value="KAF2638071.1"/>
    <property type="molecule type" value="Genomic_DNA"/>
</dbReference>
<keyword evidence="3" id="KW-1185">Reference proteome</keyword>
<gene>
    <name evidence="2" type="ORF">P280DRAFT_90353</name>
</gene>
<reference evidence="2" key="1">
    <citation type="journal article" date="2020" name="Stud. Mycol.">
        <title>101 Dothideomycetes genomes: a test case for predicting lifestyles and emergence of pathogens.</title>
        <authorList>
            <person name="Haridas S."/>
            <person name="Albert R."/>
            <person name="Binder M."/>
            <person name="Bloem J."/>
            <person name="Labutti K."/>
            <person name="Salamov A."/>
            <person name="Andreopoulos B."/>
            <person name="Baker S."/>
            <person name="Barry K."/>
            <person name="Bills G."/>
            <person name="Bluhm B."/>
            <person name="Cannon C."/>
            <person name="Castanera R."/>
            <person name="Culley D."/>
            <person name="Daum C."/>
            <person name="Ezra D."/>
            <person name="Gonzalez J."/>
            <person name="Henrissat B."/>
            <person name="Kuo A."/>
            <person name="Liang C."/>
            <person name="Lipzen A."/>
            <person name="Lutzoni F."/>
            <person name="Magnuson J."/>
            <person name="Mondo S."/>
            <person name="Nolan M."/>
            <person name="Ohm R."/>
            <person name="Pangilinan J."/>
            <person name="Park H.-J."/>
            <person name="Ramirez L."/>
            <person name="Alfaro M."/>
            <person name="Sun H."/>
            <person name="Tritt A."/>
            <person name="Yoshinaga Y."/>
            <person name="Zwiers L.-H."/>
            <person name="Turgeon B."/>
            <person name="Goodwin S."/>
            <person name="Spatafora J."/>
            <person name="Crous P."/>
            <person name="Grigoriev I."/>
        </authorList>
    </citation>
    <scope>NUCLEOTIDE SEQUENCE</scope>
    <source>
        <strain evidence="2">CBS 473.64</strain>
    </source>
</reference>
<organism evidence="2 3">
    <name type="scientific">Massarina eburnea CBS 473.64</name>
    <dbReference type="NCBI Taxonomy" id="1395130"/>
    <lineage>
        <taxon>Eukaryota</taxon>
        <taxon>Fungi</taxon>
        <taxon>Dikarya</taxon>
        <taxon>Ascomycota</taxon>
        <taxon>Pezizomycotina</taxon>
        <taxon>Dothideomycetes</taxon>
        <taxon>Pleosporomycetidae</taxon>
        <taxon>Pleosporales</taxon>
        <taxon>Massarineae</taxon>
        <taxon>Massarinaceae</taxon>
        <taxon>Massarina</taxon>
    </lineage>
</organism>
<evidence type="ECO:0000313" key="3">
    <source>
        <dbReference type="Proteomes" id="UP000799753"/>
    </source>
</evidence>
<dbReference type="Proteomes" id="UP000799753">
    <property type="component" value="Unassembled WGS sequence"/>
</dbReference>
<protein>
    <submittedName>
        <fullName evidence="2">Uncharacterized protein</fullName>
    </submittedName>
</protein>
<sequence>MSTRLSSWQMSRGLSERLKRWRLTGGLLIDRPTSYLWPNAEMQPSFGPPKATSASGSSSGQSWQRRSVLGARVLRECILVARNLSTQRALYCYLQVVRVNDSPGGFHAQARLGRISGIGNKNGSKMGQPLAILSEVIRGVLHRFAAAAAAAATTTVAVLDPGRLSHCKRASVF</sequence>
<dbReference type="AlphaFoldDB" id="A0A6A6RTP9"/>
<evidence type="ECO:0000256" key="1">
    <source>
        <dbReference type="SAM" id="MobiDB-lite"/>
    </source>
</evidence>
<accession>A0A6A6RTP9</accession>
<proteinExistence type="predicted"/>
<feature type="region of interest" description="Disordered" evidence="1">
    <location>
        <begin position="40"/>
        <end position="61"/>
    </location>
</feature>
<name>A0A6A6RTP9_9PLEO</name>
<evidence type="ECO:0000313" key="2">
    <source>
        <dbReference type="EMBL" id="KAF2638071.1"/>
    </source>
</evidence>